<accession>A0ABD1UFL0</accession>
<keyword evidence="7 9" id="KW-1133">Transmembrane helix</keyword>
<evidence type="ECO:0000256" key="1">
    <source>
        <dbReference type="ARBA" id="ARBA00004127"/>
    </source>
</evidence>
<dbReference type="PANTHER" id="PTHR10791">
    <property type="entry name" value="RAG1-ACTIVATING PROTEIN 1"/>
    <property type="match status" value="1"/>
</dbReference>
<evidence type="ECO:0000313" key="10">
    <source>
        <dbReference type="EMBL" id="KAL2523355.1"/>
    </source>
</evidence>
<organism evidence="10 11">
    <name type="scientific">Forsythia ovata</name>
    <dbReference type="NCBI Taxonomy" id="205694"/>
    <lineage>
        <taxon>Eukaryota</taxon>
        <taxon>Viridiplantae</taxon>
        <taxon>Streptophyta</taxon>
        <taxon>Embryophyta</taxon>
        <taxon>Tracheophyta</taxon>
        <taxon>Spermatophyta</taxon>
        <taxon>Magnoliopsida</taxon>
        <taxon>eudicotyledons</taxon>
        <taxon>Gunneridae</taxon>
        <taxon>Pentapetalae</taxon>
        <taxon>asterids</taxon>
        <taxon>lamiids</taxon>
        <taxon>Lamiales</taxon>
        <taxon>Oleaceae</taxon>
        <taxon>Forsythieae</taxon>
        <taxon>Forsythia</taxon>
    </lineage>
</organism>
<evidence type="ECO:0000256" key="3">
    <source>
        <dbReference type="ARBA" id="ARBA00022448"/>
    </source>
</evidence>
<evidence type="ECO:0000256" key="6">
    <source>
        <dbReference type="ARBA" id="ARBA00022737"/>
    </source>
</evidence>
<keyword evidence="5 9" id="KW-0812">Transmembrane</keyword>
<dbReference type="EMBL" id="JBFOLJ010000007">
    <property type="protein sequence ID" value="KAL2523355.1"/>
    <property type="molecule type" value="Genomic_DNA"/>
</dbReference>
<evidence type="ECO:0000256" key="4">
    <source>
        <dbReference type="ARBA" id="ARBA00022597"/>
    </source>
</evidence>
<dbReference type="Proteomes" id="UP001604277">
    <property type="component" value="Unassembled WGS sequence"/>
</dbReference>
<evidence type="ECO:0000256" key="2">
    <source>
        <dbReference type="ARBA" id="ARBA00007809"/>
    </source>
</evidence>
<dbReference type="AlphaFoldDB" id="A0ABD1UFL0"/>
<evidence type="ECO:0000256" key="8">
    <source>
        <dbReference type="ARBA" id="ARBA00023136"/>
    </source>
</evidence>
<comment type="caution">
    <text evidence="10">The sequence shown here is derived from an EMBL/GenBank/DDBJ whole genome shotgun (WGS) entry which is preliminary data.</text>
</comment>
<evidence type="ECO:0000313" key="11">
    <source>
        <dbReference type="Proteomes" id="UP001604277"/>
    </source>
</evidence>
<keyword evidence="11" id="KW-1185">Reference proteome</keyword>
<evidence type="ECO:0000256" key="7">
    <source>
        <dbReference type="ARBA" id="ARBA00022989"/>
    </source>
</evidence>
<feature type="transmembrane region" description="Helical" evidence="9">
    <location>
        <begin position="194"/>
        <end position="216"/>
    </location>
</feature>
<keyword evidence="6" id="KW-0677">Repeat</keyword>
<evidence type="ECO:0000256" key="9">
    <source>
        <dbReference type="RuleBase" id="RU910715"/>
    </source>
</evidence>
<feature type="transmembrane region" description="Helical" evidence="9">
    <location>
        <begin position="167"/>
        <end position="188"/>
    </location>
</feature>
<keyword evidence="3 9" id="KW-0813">Transport</keyword>
<feature type="transmembrane region" description="Helical" evidence="9">
    <location>
        <begin position="12"/>
        <end position="35"/>
    </location>
</feature>
<feature type="transmembrane region" description="Helical" evidence="9">
    <location>
        <begin position="73"/>
        <end position="95"/>
    </location>
</feature>
<dbReference type="Gene3D" id="1.20.1280.290">
    <property type="match status" value="2"/>
</dbReference>
<dbReference type="GO" id="GO:0051260">
    <property type="term" value="P:protein homooligomerization"/>
    <property type="evidence" value="ECO:0007669"/>
    <property type="project" value="UniProtKB-ARBA"/>
</dbReference>
<dbReference type="Pfam" id="PF03083">
    <property type="entry name" value="MtN3_slv"/>
    <property type="match status" value="2"/>
</dbReference>
<reference evidence="11" key="1">
    <citation type="submission" date="2024-07" db="EMBL/GenBank/DDBJ databases">
        <title>Two chromosome-level genome assemblies of Korean endemic species Abeliophyllum distichum and Forsythia ovata (Oleaceae).</title>
        <authorList>
            <person name="Jang H."/>
        </authorList>
    </citation>
    <scope>NUCLEOTIDE SEQUENCE [LARGE SCALE GENOMIC DNA]</scope>
</reference>
<dbReference type="PANTHER" id="PTHR10791:SF236">
    <property type="entry name" value="BIDIRECTIONAL SUGAR TRANSPORTER SWEET8"/>
    <property type="match status" value="1"/>
</dbReference>
<dbReference type="InterPro" id="IPR004316">
    <property type="entry name" value="SWEET_rpt"/>
</dbReference>
<comment type="subcellular location">
    <subcellularLocation>
        <location evidence="9">Cell membrane</location>
        <topology evidence="9">Multi-pass membrane protein</topology>
    </subcellularLocation>
    <subcellularLocation>
        <location evidence="1">Endomembrane system</location>
        <topology evidence="1">Multi-pass membrane protein</topology>
    </subcellularLocation>
</comment>
<dbReference type="GO" id="GO:0005886">
    <property type="term" value="C:plasma membrane"/>
    <property type="evidence" value="ECO:0007669"/>
    <property type="project" value="UniProtKB-SubCell"/>
</dbReference>
<comment type="similarity">
    <text evidence="2 9">Belongs to the SWEET sugar transporter family.</text>
</comment>
<sequence>MTHRAEALARTIIGIIGNIISFSLFISPTPTFWRIIQKKSTEEFHPYPYLASVMNCVFWIFYGIPVVHPDSVLVVTINSIGLALELIYLCIFFIFTNKKNRITILLFLVSEIVFLAVIATITLLCFHTHETRSMFVGIICDIFGIIMYASPLSIVRKVFKTKSVEFLPFWLCLAGFANGVVWFTYAFLKTFDPYIATGNGIGAILGFIQLCVYINFSCCRKTTLEGVKPSEVQLQKTEPDWTPSAPPINQLYGEANAIDGNDKKVIGMNHGNTID</sequence>
<feature type="transmembrane region" description="Helical" evidence="9">
    <location>
        <begin position="102"/>
        <end position="129"/>
    </location>
</feature>
<keyword evidence="8 9" id="KW-0472">Membrane</keyword>
<dbReference type="FunFam" id="1.20.1280.290:FF:000001">
    <property type="entry name" value="Bidirectional sugar transporter SWEET"/>
    <property type="match status" value="1"/>
</dbReference>
<feature type="transmembrane region" description="Helical" evidence="9">
    <location>
        <begin position="47"/>
        <end position="67"/>
    </location>
</feature>
<dbReference type="InterPro" id="IPR047664">
    <property type="entry name" value="SWEET"/>
</dbReference>
<feature type="transmembrane region" description="Helical" evidence="9">
    <location>
        <begin position="135"/>
        <end position="155"/>
    </location>
</feature>
<gene>
    <name evidence="10" type="ORF">Fot_27278</name>
</gene>
<proteinExistence type="inferred from homology"/>
<keyword evidence="4 9" id="KW-0762">Sugar transport</keyword>
<comment type="function">
    <text evidence="9">Mediates both low-affinity uptake and efflux of sugar across the membrane.</text>
</comment>
<protein>
    <recommendedName>
        <fullName evidence="9">Bidirectional sugar transporter SWEET</fullName>
    </recommendedName>
</protein>
<dbReference type="FunFam" id="1.20.1280.290:FF:000002">
    <property type="entry name" value="Bidirectional sugar transporter SWEET"/>
    <property type="match status" value="1"/>
</dbReference>
<dbReference type="GO" id="GO:0012505">
    <property type="term" value="C:endomembrane system"/>
    <property type="evidence" value="ECO:0007669"/>
    <property type="project" value="UniProtKB-SubCell"/>
</dbReference>
<name>A0ABD1UFL0_9LAMI</name>
<evidence type="ECO:0000256" key="5">
    <source>
        <dbReference type="ARBA" id="ARBA00022692"/>
    </source>
</evidence>